<accession>A0A940XBF9</accession>
<dbReference type="EMBL" id="JAGFBV010000026">
    <property type="protein sequence ID" value="MBP4139412.1"/>
    <property type="molecule type" value="Genomic_DNA"/>
</dbReference>
<evidence type="ECO:0000313" key="2">
    <source>
        <dbReference type="Proteomes" id="UP000675047"/>
    </source>
</evidence>
<comment type="caution">
    <text evidence="1">The sequence shown here is derived from an EMBL/GenBank/DDBJ whole genome shotgun (WGS) entry which is preliminary data.</text>
</comment>
<dbReference type="AlphaFoldDB" id="A0A940XBF9"/>
<reference evidence="1 2" key="1">
    <citation type="submission" date="2021-03" db="EMBL/GenBank/DDBJ databases">
        <title>Flavobacterium Flabelliformis Sp. Nov. And Flavobacterium Geliluteum Sp. Nov., Two Novel Multidrug Resistant Psychrophilic Species Isolated From Antarctica.</title>
        <authorList>
            <person name="Kralova S."/>
            <person name="Busse H.J."/>
            <person name="Bezdicek M."/>
            <person name="Nykrynova M."/>
            <person name="Kroupova E."/>
            <person name="Krsek D."/>
            <person name="Sedlacek I."/>
        </authorList>
    </citation>
    <scope>NUCLEOTIDE SEQUENCE [LARGE SCALE GENOMIC DNA]</scope>
    <source>
        <strain evidence="1 2">P7388</strain>
    </source>
</reference>
<dbReference type="RefSeq" id="WP_210667379.1">
    <property type="nucleotide sequence ID" value="NZ_JAGFBV010000026.1"/>
</dbReference>
<evidence type="ECO:0000313" key="1">
    <source>
        <dbReference type="EMBL" id="MBP4139412.1"/>
    </source>
</evidence>
<proteinExistence type="predicted"/>
<sequence length="156" mass="18848">MKNNISLLLLFFTTNVYCQDISYIKTLDTIFVSFKEDSFQIKTVLPANSKGFQRWYVFYFEKNNKKENLYFWVSEYPGYRRREMNNKSDIRLVKNSFLKKHKNQIVGIDFFKNYDICALRDVFFNKVVYIIDTVERKKRKTTLYEVNPSFSCDPIE</sequence>
<organism evidence="1 2">
    <name type="scientific">Flavobacterium geliluteum</name>
    <dbReference type="NCBI Taxonomy" id="2816120"/>
    <lineage>
        <taxon>Bacteria</taxon>
        <taxon>Pseudomonadati</taxon>
        <taxon>Bacteroidota</taxon>
        <taxon>Flavobacteriia</taxon>
        <taxon>Flavobacteriales</taxon>
        <taxon>Flavobacteriaceae</taxon>
        <taxon>Flavobacterium</taxon>
    </lineage>
</organism>
<name>A0A940XBF9_9FLAO</name>
<gene>
    <name evidence="1" type="ORF">J3495_15145</name>
</gene>
<protein>
    <submittedName>
        <fullName evidence="1">Uncharacterized protein</fullName>
    </submittedName>
</protein>
<dbReference type="Proteomes" id="UP000675047">
    <property type="component" value="Unassembled WGS sequence"/>
</dbReference>
<keyword evidence="2" id="KW-1185">Reference proteome</keyword>